<keyword evidence="4" id="KW-0418">Kinase</keyword>
<organism evidence="9">
    <name type="scientific">marine metagenome</name>
    <dbReference type="NCBI Taxonomy" id="408172"/>
    <lineage>
        <taxon>unclassified sequences</taxon>
        <taxon>metagenomes</taxon>
        <taxon>ecological metagenomes</taxon>
    </lineage>
</organism>
<dbReference type="AlphaFoldDB" id="A0A383E3B0"/>
<keyword evidence="2" id="KW-0808">Transferase</keyword>
<dbReference type="Gene3D" id="3.40.50.300">
    <property type="entry name" value="P-loop containing nucleotide triphosphate hydrolases"/>
    <property type="match status" value="1"/>
</dbReference>
<comment type="catalytic activity">
    <reaction evidence="6">
        <text>dCMP + ATP = dCDP + ADP</text>
        <dbReference type="Rhea" id="RHEA:25094"/>
        <dbReference type="ChEBI" id="CHEBI:30616"/>
        <dbReference type="ChEBI" id="CHEBI:57566"/>
        <dbReference type="ChEBI" id="CHEBI:58593"/>
        <dbReference type="ChEBI" id="CHEBI:456216"/>
        <dbReference type="EC" id="2.7.4.25"/>
    </reaction>
</comment>
<evidence type="ECO:0000256" key="1">
    <source>
        <dbReference type="ARBA" id="ARBA00012906"/>
    </source>
</evidence>
<feature type="non-terminal residue" evidence="9">
    <location>
        <position position="1"/>
    </location>
</feature>
<comment type="catalytic activity">
    <reaction evidence="7">
        <text>CMP + ATP = CDP + ADP</text>
        <dbReference type="Rhea" id="RHEA:11600"/>
        <dbReference type="ChEBI" id="CHEBI:30616"/>
        <dbReference type="ChEBI" id="CHEBI:58069"/>
        <dbReference type="ChEBI" id="CHEBI:60377"/>
        <dbReference type="ChEBI" id="CHEBI:456216"/>
        <dbReference type="EC" id="2.7.4.25"/>
    </reaction>
</comment>
<keyword evidence="5" id="KW-0067">ATP-binding</keyword>
<accession>A0A383E3B0</accession>
<dbReference type="GO" id="GO:0006139">
    <property type="term" value="P:nucleobase-containing compound metabolic process"/>
    <property type="evidence" value="ECO:0007669"/>
    <property type="project" value="InterPro"/>
</dbReference>
<keyword evidence="3" id="KW-0547">Nucleotide-binding</keyword>
<dbReference type="GO" id="GO:0036431">
    <property type="term" value="F:dCMP kinase activity"/>
    <property type="evidence" value="ECO:0007669"/>
    <property type="project" value="InterPro"/>
</dbReference>
<sequence>RDIGTVVCPDAEVKVFLDASAEERARRRQSELESRGEKADYATILHDIEERDRRDRERDTAPLKAAEDAHVLDSTELSAIEVIEAIIGLAKGSEGSG</sequence>
<evidence type="ECO:0000256" key="7">
    <source>
        <dbReference type="ARBA" id="ARBA00048478"/>
    </source>
</evidence>
<gene>
    <name evidence="9" type="ORF">METZ01_LOCUS503938</name>
</gene>
<dbReference type="GO" id="GO:0005524">
    <property type="term" value="F:ATP binding"/>
    <property type="evidence" value="ECO:0007669"/>
    <property type="project" value="UniProtKB-KW"/>
</dbReference>
<evidence type="ECO:0000256" key="5">
    <source>
        <dbReference type="ARBA" id="ARBA00022840"/>
    </source>
</evidence>
<dbReference type="SUPFAM" id="SSF52540">
    <property type="entry name" value="P-loop containing nucleoside triphosphate hydrolases"/>
    <property type="match status" value="1"/>
</dbReference>
<evidence type="ECO:0000313" key="9">
    <source>
        <dbReference type="EMBL" id="SVE51084.1"/>
    </source>
</evidence>
<reference evidence="9" key="1">
    <citation type="submission" date="2018-05" db="EMBL/GenBank/DDBJ databases">
        <authorList>
            <person name="Lanie J.A."/>
            <person name="Ng W.-L."/>
            <person name="Kazmierczak K.M."/>
            <person name="Andrzejewski T.M."/>
            <person name="Davidsen T.M."/>
            <person name="Wayne K.J."/>
            <person name="Tettelin H."/>
            <person name="Glass J.I."/>
            <person name="Rusch D."/>
            <person name="Podicherti R."/>
            <person name="Tsui H.-C.T."/>
            <person name="Winkler M.E."/>
        </authorList>
    </citation>
    <scope>NUCLEOTIDE SEQUENCE</scope>
</reference>
<evidence type="ECO:0000256" key="3">
    <source>
        <dbReference type="ARBA" id="ARBA00022741"/>
    </source>
</evidence>
<protein>
    <recommendedName>
        <fullName evidence="1">(d)CMP kinase</fullName>
        <ecNumber evidence="1">2.7.4.25</ecNumber>
    </recommendedName>
</protein>
<dbReference type="InterPro" id="IPR011994">
    <property type="entry name" value="Cytidylate_kinase_dom"/>
</dbReference>
<evidence type="ECO:0000256" key="2">
    <source>
        <dbReference type="ARBA" id="ARBA00022679"/>
    </source>
</evidence>
<dbReference type="EMBL" id="UINC01222342">
    <property type="protein sequence ID" value="SVE51084.1"/>
    <property type="molecule type" value="Genomic_DNA"/>
</dbReference>
<dbReference type="InterPro" id="IPR027417">
    <property type="entry name" value="P-loop_NTPase"/>
</dbReference>
<evidence type="ECO:0000256" key="6">
    <source>
        <dbReference type="ARBA" id="ARBA00047615"/>
    </source>
</evidence>
<feature type="domain" description="Cytidylate kinase" evidence="8">
    <location>
        <begin position="1"/>
        <end position="90"/>
    </location>
</feature>
<dbReference type="Pfam" id="PF02224">
    <property type="entry name" value="Cytidylate_kin"/>
    <property type="match status" value="1"/>
</dbReference>
<name>A0A383E3B0_9ZZZZ</name>
<dbReference type="EC" id="2.7.4.25" evidence="1"/>
<evidence type="ECO:0000259" key="8">
    <source>
        <dbReference type="Pfam" id="PF02224"/>
    </source>
</evidence>
<proteinExistence type="predicted"/>
<evidence type="ECO:0000256" key="4">
    <source>
        <dbReference type="ARBA" id="ARBA00022777"/>
    </source>
</evidence>